<dbReference type="InterPro" id="IPR042105">
    <property type="entry name" value="Ribosomal_bL31_sf"/>
</dbReference>
<feature type="binding site" evidence="7">
    <location>
        <position position="36"/>
    </location>
    <ligand>
        <name>Zn(2+)</name>
        <dbReference type="ChEBI" id="CHEBI:29105"/>
    </ligand>
</feature>
<evidence type="ECO:0000256" key="4">
    <source>
        <dbReference type="ARBA" id="ARBA00022980"/>
    </source>
</evidence>
<evidence type="ECO:0000313" key="8">
    <source>
        <dbReference type="EMBL" id="RKD33533.1"/>
    </source>
</evidence>
<dbReference type="NCBIfam" id="NF000612">
    <property type="entry name" value="PRK00019.1"/>
    <property type="match status" value="1"/>
</dbReference>
<dbReference type="GO" id="GO:1990904">
    <property type="term" value="C:ribonucleoprotein complex"/>
    <property type="evidence" value="ECO:0007669"/>
    <property type="project" value="UniProtKB-KW"/>
</dbReference>
<keyword evidence="5 7" id="KW-0687">Ribonucleoprotein</keyword>
<reference evidence="8 9" key="1">
    <citation type="submission" date="2016-08" db="EMBL/GenBank/DDBJ databases">
        <title>Novel Firmicutes and Novel Genomes.</title>
        <authorList>
            <person name="Poppleton D.I."/>
            <person name="Gribaldo S."/>
        </authorList>
    </citation>
    <scope>NUCLEOTIDE SEQUENCE [LARGE SCALE GENOMIC DNA]</scope>
    <source>
        <strain evidence="8 9">CTT3</strain>
    </source>
</reference>
<organism evidence="8 9">
    <name type="scientific">Thermohalobacter berrensis</name>
    <dbReference type="NCBI Taxonomy" id="99594"/>
    <lineage>
        <taxon>Bacteria</taxon>
        <taxon>Bacillati</taxon>
        <taxon>Bacillota</taxon>
        <taxon>Tissierellia</taxon>
        <taxon>Tissierellales</taxon>
        <taxon>Thermohalobacteraceae</taxon>
        <taxon>Thermohalobacter</taxon>
    </lineage>
</organism>
<comment type="subunit">
    <text evidence="7">Part of the 50S ribosomal subunit.</text>
</comment>
<evidence type="ECO:0000313" key="9">
    <source>
        <dbReference type="Proteomes" id="UP000284177"/>
    </source>
</evidence>
<evidence type="ECO:0000256" key="6">
    <source>
        <dbReference type="ARBA" id="ARBA00035687"/>
    </source>
</evidence>
<dbReference type="GO" id="GO:0046872">
    <property type="term" value="F:metal ion binding"/>
    <property type="evidence" value="ECO:0007669"/>
    <property type="project" value="UniProtKB-KW"/>
</dbReference>
<dbReference type="GO" id="GO:0003735">
    <property type="term" value="F:structural constituent of ribosome"/>
    <property type="evidence" value="ECO:0007669"/>
    <property type="project" value="InterPro"/>
</dbReference>
<dbReference type="OrthoDB" id="9803251at2"/>
<dbReference type="AlphaFoldDB" id="A0A419T7Y2"/>
<gene>
    <name evidence="7" type="primary">rpmE</name>
    <name evidence="8" type="ORF">BET03_09080</name>
</gene>
<evidence type="ECO:0000256" key="1">
    <source>
        <dbReference type="ARBA" id="ARBA00009296"/>
    </source>
</evidence>
<dbReference type="GO" id="GO:0005840">
    <property type="term" value="C:ribosome"/>
    <property type="evidence" value="ECO:0007669"/>
    <property type="project" value="UniProtKB-KW"/>
</dbReference>
<dbReference type="InterPro" id="IPR027491">
    <property type="entry name" value="Ribosomal_bL31_A"/>
</dbReference>
<dbReference type="Proteomes" id="UP000284177">
    <property type="component" value="Unassembled WGS sequence"/>
</dbReference>
<feature type="binding site" evidence="7">
    <location>
        <position position="16"/>
    </location>
    <ligand>
        <name>Zn(2+)</name>
        <dbReference type="ChEBI" id="CHEBI:29105"/>
    </ligand>
</feature>
<proteinExistence type="inferred from homology"/>
<dbReference type="PANTHER" id="PTHR33280">
    <property type="entry name" value="50S RIBOSOMAL PROTEIN L31, CHLOROPLASTIC"/>
    <property type="match status" value="1"/>
</dbReference>
<dbReference type="InterPro" id="IPR034704">
    <property type="entry name" value="Ribosomal_bL28/bL31-like_sf"/>
</dbReference>
<dbReference type="Pfam" id="PF01197">
    <property type="entry name" value="Ribosomal_L31"/>
    <property type="match status" value="1"/>
</dbReference>
<dbReference type="RefSeq" id="WP_120167716.1">
    <property type="nucleotide sequence ID" value="NZ_MCIB01000005.1"/>
</dbReference>
<keyword evidence="7" id="KW-0862">Zinc</keyword>
<name>A0A419T7Y2_9FIRM</name>
<dbReference type="EMBL" id="MCIB01000005">
    <property type="protein sequence ID" value="RKD33533.1"/>
    <property type="molecule type" value="Genomic_DNA"/>
</dbReference>
<dbReference type="NCBIfam" id="NF001809">
    <property type="entry name" value="PRK00528.1"/>
    <property type="match status" value="1"/>
</dbReference>
<dbReference type="GO" id="GO:0006412">
    <property type="term" value="P:translation"/>
    <property type="evidence" value="ECO:0007669"/>
    <property type="project" value="UniProtKB-UniRule"/>
</dbReference>
<dbReference type="HAMAP" id="MF_00501">
    <property type="entry name" value="Ribosomal_bL31_1"/>
    <property type="match status" value="1"/>
</dbReference>
<dbReference type="Gene3D" id="4.10.830.30">
    <property type="entry name" value="Ribosomal protein L31"/>
    <property type="match status" value="1"/>
</dbReference>
<keyword evidence="9" id="KW-1185">Reference proteome</keyword>
<keyword evidence="7" id="KW-0479">Metal-binding</keyword>
<dbReference type="GO" id="GO:0019843">
    <property type="term" value="F:rRNA binding"/>
    <property type="evidence" value="ECO:0007669"/>
    <property type="project" value="UniProtKB-KW"/>
</dbReference>
<dbReference type="NCBIfam" id="TIGR00105">
    <property type="entry name" value="L31"/>
    <property type="match status" value="1"/>
</dbReference>
<comment type="caution">
    <text evidence="8">The sequence shown here is derived from an EMBL/GenBank/DDBJ whole genome shotgun (WGS) entry which is preliminary data.</text>
</comment>
<keyword evidence="4 7" id="KW-0689">Ribosomal protein</keyword>
<evidence type="ECO:0000256" key="7">
    <source>
        <dbReference type="HAMAP-Rule" id="MF_00501"/>
    </source>
</evidence>
<keyword evidence="2 7" id="KW-0699">rRNA-binding</keyword>
<evidence type="ECO:0000256" key="2">
    <source>
        <dbReference type="ARBA" id="ARBA00022730"/>
    </source>
</evidence>
<keyword evidence="3 7" id="KW-0694">RNA-binding</keyword>
<accession>A0A419T7Y2</accession>
<comment type="cofactor">
    <cofactor evidence="7">
        <name>Zn(2+)</name>
        <dbReference type="ChEBI" id="CHEBI:29105"/>
    </cofactor>
    <text evidence="7">Binds 1 zinc ion per subunit.</text>
</comment>
<dbReference type="PRINTS" id="PR01249">
    <property type="entry name" value="RIBOSOMALL31"/>
</dbReference>
<comment type="similarity">
    <text evidence="1 7">Belongs to the bacterial ribosomal protein bL31 family. Type A subfamily.</text>
</comment>
<evidence type="ECO:0000256" key="5">
    <source>
        <dbReference type="ARBA" id="ARBA00023274"/>
    </source>
</evidence>
<dbReference type="SUPFAM" id="SSF143800">
    <property type="entry name" value="L28p-like"/>
    <property type="match status" value="1"/>
</dbReference>
<evidence type="ECO:0000256" key="3">
    <source>
        <dbReference type="ARBA" id="ARBA00022884"/>
    </source>
</evidence>
<protein>
    <recommendedName>
        <fullName evidence="6 7">Large ribosomal subunit protein bL31</fullName>
    </recommendedName>
</protein>
<feature type="binding site" evidence="7">
    <location>
        <position position="39"/>
    </location>
    <ligand>
        <name>Zn(2+)</name>
        <dbReference type="ChEBI" id="CHEBI:29105"/>
    </ligand>
</feature>
<feature type="binding site" evidence="7">
    <location>
        <position position="18"/>
    </location>
    <ligand>
        <name>Zn(2+)</name>
        <dbReference type="ChEBI" id="CHEBI:29105"/>
    </ligand>
</feature>
<dbReference type="PANTHER" id="PTHR33280:SF1">
    <property type="entry name" value="LARGE RIBOSOMAL SUBUNIT PROTEIN BL31C"/>
    <property type="match status" value="1"/>
</dbReference>
<dbReference type="PROSITE" id="PS01143">
    <property type="entry name" value="RIBOSOMAL_L31"/>
    <property type="match status" value="1"/>
</dbReference>
<dbReference type="InterPro" id="IPR002150">
    <property type="entry name" value="Ribosomal_bL31"/>
</dbReference>
<comment type="function">
    <text evidence="7">Binds the 23S rRNA.</text>
</comment>
<sequence length="66" mass="7538">MKKGIHPEYKKAVVRCACGNTFETGSIKEELKVEICSQCHPFYTGKQKLQTKGGRIEKFKKKYGID</sequence>